<name>A6KS93_RAT</name>
<dbReference type="Proteomes" id="UP000234681">
    <property type="component" value="Chromosome 1"/>
</dbReference>
<sequence>MKANEEMPGGKRAPQRHHSSWWRLKTSPKLVKTRALLPTRVTSHTSSWHKFSPHS</sequence>
<gene>
    <name evidence="2" type="ORF">rCG_29131</name>
</gene>
<dbReference type="AlphaFoldDB" id="A6KS93"/>
<reference evidence="3" key="1">
    <citation type="submission" date="2005-09" db="EMBL/GenBank/DDBJ databases">
        <authorList>
            <person name="Mural R.J."/>
            <person name="Li P.W."/>
            <person name="Adams M.D."/>
            <person name="Amanatides P.G."/>
            <person name="Baden-Tillson H."/>
            <person name="Barnstead M."/>
            <person name="Chin S.H."/>
            <person name="Dew I."/>
            <person name="Evans C.A."/>
            <person name="Ferriera S."/>
            <person name="Flanigan M."/>
            <person name="Fosler C."/>
            <person name="Glodek A."/>
            <person name="Gu Z."/>
            <person name="Holt R.A."/>
            <person name="Jennings D."/>
            <person name="Kraft C.L."/>
            <person name="Lu F."/>
            <person name="Nguyen T."/>
            <person name="Nusskern D.R."/>
            <person name="Pfannkoch C.M."/>
            <person name="Sitter C."/>
            <person name="Sutton G.G."/>
            <person name="Venter J.C."/>
            <person name="Wang Z."/>
            <person name="Woodage T."/>
            <person name="Zheng X.H."/>
            <person name="Zhong F."/>
        </authorList>
    </citation>
    <scope>NUCLEOTIDE SEQUENCE [LARGE SCALE GENOMIC DNA]</scope>
    <source>
        <strain>BN</strain>
        <strain evidence="3">Sprague-Dawley</strain>
    </source>
</reference>
<organism evidence="2 3">
    <name type="scientific">Rattus norvegicus</name>
    <name type="common">Rat</name>
    <dbReference type="NCBI Taxonomy" id="10116"/>
    <lineage>
        <taxon>Eukaryota</taxon>
        <taxon>Metazoa</taxon>
        <taxon>Chordata</taxon>
        <taxon>Craniata</taxon>
        <taxon>Vertebrata</taxon>
        <taxon>Euteleostomi</taxon>
        <taxon>Mammalia</taxon>
        <taxon>Eutheria</taxon>
        <taxon>Euarchontoglires</taxon>
        <taxon>Glires</taxon>
        <taxon>Rodentia</taxon>
        <taxon>Myomorpha</taxon>
        <taxon>Muroidea</taxon>
        <taxon>Muridae</taxon>
        <taxon>Murinae</taxon>
        <taxon>Rattus</taxon>
    </lineage>
</organism>
<accession>A6KS93</accession>
<evidence type="ECO:0000313" key="2">
    <source>
        <dbReference type="EMBL" id="EDL83224.1"/>
    </source>
</evidence>
<evidence type="ECO:0000256" key="1">
    <source>
        <dbReference type="SAM" id="MobiDB-lite"/>
    </source>
</evidence>
<feature type="region of interest" description="Disordered" evidence="1">
    <location>
        <begin position="1"/>
        <end position="24"/>
    </location>
</feature>
<evidence type="ECO:0000313" key="3">
    <source>
        <dbReference type="Proteomes" id="UP000234681"/>
    </source>
</evidence>
<dbReference type="EMBL" id="CH474103">
    <property type="protein sequence ID" value="EDL83224.1"/>
    <property type="molecule type" value="Genomic_DNA"/>
</dbReference>
<protein>
    <submittedName>
        <fullName evidence="2">RCG29131</fullName>
    </submittedName>
</protein>
<proteinExistence type="predicted"/>